<name>A0A1G2U3D8_9BACT</name>
<dbReference type="AlphaFoldDB" id="A0A1G2U3D8"/>
<gene>
    <name evidence="2" type="ORF">A3B14_00320</name>
</gene>
<reference evidence="2 3" key="1">
    <citation type="journal article" date="2016" name="Nat. Commun.">
        <title>Thousands of microbial genomes shed light on interconnected biogeochemical processes in an aquifer system.</title>
        <authorList>
            <person name="Anantharaman K."/>
            <person name="Brown C.T."/>
            <person name="Hug L.A."/>
            <person name="Sharon I."/>
            <person name="Castelle C.J."/>
            <person name="Probst A.J."/>
            <person name="Thomas B.C."/>
            <person name="Singh A."/>
            <person name="Wilkins M.J."/>
            <person name="Karaoz U."/>
            <person name="Brodie E.L."/>
            <person name="Williams K.H."/>
            <person name="Hubbard S.S."/>
            <person name="Banfield J.F."/>
        </authorList>
    </citation>
    <scope>NUCLEOTIDE SEQUENCE [LARGE SCALE GENOMIC DNA]</scope>
</reference>
<accession>A0A1G2U3D8</accession>
<evidence type="ECO:0000313" key="3">
    <source>
        <dbReference type="Proteomes" id="UP000176800"/>
    </source>
</evidence>
<protein>
    <submittedName>
        <fullName evidence="2">Uncharacterized protein</fullName>
    </submittedName>
</protein>
<comment type="caution">
    <text evidence="2">The sequence shown here is derived from an EMBL/GenBank/DDBJ whole genome shotgun (WGS) entry which is preliminary data.</text>
</comment>
<dbReference type="EMBL" id="MHWE01000019">
    <property type="protein sequence ID" value="OHB03342.1"/>
    <property type="molecule type" value="Genomic_DNA"/>
</dbReference>
<evidence type="ECO:0000256" key="1">
    <source>
        <dbReference type="SAM" id="MobiDB-lite"/>
    </source>
</evidence>
<proteinExistence type="predicted"/>
<feature type="compositionally biased region" description="Basic and acidic residues" evidence="1">
    <location>
        <begin position="21"/>
        <end position="39"/>
    </location>
</feature>
<feature type="region of interest" description="Disordered" evidence="1">
    <location>
        <begin position="1"/>
        <end position="39"/>
    </location>
</feature>
<organism evidence="2 3">
    <name type="scientific">Candidatus Zambryskibacteria bacterium RIFCSPLOWO2_01_FULL_45_21</name>
    <dbReference type="NCBI Taxonomy" id="1802761"/>
    <lineage>
        <taxon>Bacteria</taxon>
        <taxon>Candidatus Zambryskiibacteriota</taxon>
    </lineage>
</organism>
<dbReference type="Proteomes" id="UP000176800">
    <property type="component" value="Unassembled WGS sequence"/>
</dbReference>
<sequence>MGVASMEAGTGARRGVVLTGQDDRVTEVTRRPSDGEEPRGEVIPIKRECVDQLLPRAGLRIRRDDTGRYWLEFRDGRGEPRKIPRDRVVDSRDVGRQSTCSVRWPDEVLVRVAAKMGVNLLSV</sequence>
<evidence type="ECO:0000313" key="2">
    <source>
        <dbReference type="EMBL" id="OHB03342.1"/>
    </source>
</evidence>